<gene>
    <name evidence="2" type="ORF">GUITHDRAFT_118410</name>
</gene>
<name>L1IHV7_GUITC</name>
<dbReference type="GeneID" id="17292132"/>
<dbReference type="AlphaFoldDB" id="L1IHV7"/>
<evidence type="ECO:0000313" key="3">
    <source>
        <dbReference type="EnsemblProtists" id="EKX35390"/>
    </source>
</evidence>
<dbReference type="EnsemblProtists" id="EKX35390">
    <property type="protein sequence ID" value="EKX35390"/>
    <property type="gene ID" value="GUITHDRAFT_118410"/>
</dbReference>
<reference evidence="3" key="3">
    <citation type="submission" date="2016-03" db="UniProtKB">
        <authorList>
            <consortium name="EnsemblProtists"/>
        </authorList>
    </citation>
    <scope>IDENTIFICATION</scope>
</reference>
<dbReference type="HOGENOM" id="CLU_1252699_0_0_1"/>
<feature type="region of interest" description="Disordered" evidence="1">
    <location>
        <begin position="195"/>
        <end position="221"/>
    </location>
</feature>
<dbReference type="KEGG" id="gtt:GUITHDRAFT_118410"/>
<reference evidence="2 4" key="1">
    <citation type="journal article" date="2012" name="Nature">
        <title>Algal genomes reveal evolutionary mosaicism and the fate of nucleomorphs.</title>
        <authorList>
            <consortium name="DOE Joint Genome Institute"/>
            <person name="Curtis B.A."/>
            <person name="Tanifuji G."/>
            <person name="Burki F."/>
            <person name="Gruber A."/>
            <person name="Irimia M."/>
            <person name="Maruyama S."/>
            <person name="Arias M.C."/>
            <person name="Ball S.G."/>
            <person name="Gile G.H."/>
            <person name="Hirakawa Y."/>
            <person name="Hopkins J.F."/>
            <person name="Kuo A."/>
            <person name="Rensing S.A."/>
            <person name="Schmutz J."/>
            <person name="Symeonidi A."/>
            <person name="Elias M."/>
            <person name="Eveleigh R.J."/>
            <person name="Herman E.K."/>
            <person name="Klute M.J."/>
            <person name="Nakayama T."/>
            <person name="Obornik M."/>
            <person name="Reyes-Prieto A."/>
            <person name="Armbrust E.V."/>
            <person name="Aves S.J."/>
            <person name="Beiko R.G."/>
            <person name="Coutinho P."/>
            <person name="Dacks J.B."/>
            <person name="Durnford D.G."/>
            <person name="Fast N.M."/>
            <person name="Green B.R."/>
            <person name="Grisdale C.J."/>
            <person name="Hempel F."/>
            <person name="Henrissat B."/>
            <person name="Hoppner M.P."/>
            <person name="Ishida K."/>
            <person name="Kim E."/>
            <person name="Koreny L."/>
            <person name="Kroth P.G."/>
            <person name="Liu Y."/>
            <person name="Malik S.B."/>
            <person name="Maier U.G."/>
            <person name="McRose D."/>
            <person name="Mock T."/>
            <person name="Neilson J.A."/>
            <person name="Onodera N.T."/>
            <person name="Poole A.M."/>
            <person name="Pritham E.J."/>
            <person name="Richards T.A."/>
            <person name="Rocap G."/>
            <person name="Roy S.W."/>
            <person name="Sarai C."/>
            <person name="Schaack S."/>
            <person name="Shirato S."/>
            <person name="Slamovits C.H."/>
            <person name="Spencer D.F."/>
            <person name="Suzuki S."/>
            <person name="Worden A.Z."/>
            <person name="Zauner S."/>
            <person name="Barry K."/>
            <person name="Bell C."/>
            <person name="Bharti A.K."/>
            <person name="Crow J.A."/>
            <person name="Grimwood J."/>
            <person name="Kramer R."/>
            <person name="Lindquist E."/>
            <person name="Lucas S."/>
            <person name="Salamov A."/>
            <person name="McFadden G.I."/>
            <person name="Lane C.E."/>
            <person name="Keeling P.J."/>
            <person name="Gray M.W."/>
            <person name="Grigoriev I.V."/>
            <person name="Archibald J.M."/>
        </authorList>
    </citation>
    <scope>NUCLEOTIDE SEQUENCE</scope>
    <source>
        <strain evidence="2 4">CCMP2712</strain>
    </source>
</reference>
<evidence type="ECO:0000313" key="4">
    <source>
        <dbReference type="Proteomes" id="UP000011087"/>
    </source>
</evidence>
<dbReference type="PaxDb" id="55529-EKX35390"/>
<evidence type="ECO:0000256" key="1">
    <source>
        <dbReference type="SAM" id="MobiDB-lite"/>
    </source>
</evidence>
<sequence>MPEMNEAHEAHTRLLKKLDDLAQRARMWRHVIPEIQQFFSSINTEMKSTMDYAARERNVKMKEQLLSRYNNISQVLSQLEESRYEDRSTTQISSCAVLCCAVLMQESICSTTAIRHVHWMFYESTSMHINLKMMDSRRQETHWREILFSLTDHSKKEKKKMGGRAKVSVPKLSDRLREMTRALLLELQASSSSLQLYGGRKKEQEQEQEKEKEKEKEKEQK</sequence>
<evidence type="ECO:0000313" key="2">
    <source>
        <dbReference type="EMBL" id="EKX35390.1"/>
    </source>
</evidence>
<dbReference type="RefSeq" id="XP_005822370.1">
    <property type="nucleotide sequence ID" value="XM_005822313.1"/>
</dbReference>
<reference evidence="4" key="2">
    <citation type="submission" date="2012-11" db="EMBL/GenBank/DDBJ databases">
        <authorList>
            <person name="Kuo A."/>
            <person name="Curtis B.A."/>
            <person name="Tanifuji G."/>
            <person name="Burki F."/>
            <person name="Gruber A."/>
            <person name="Irimia M."/>
            <person name="Maruyama S."/>
            <person name="Arias M.C."/>
            <person name="Ball S.G."/>
            <person name="Gile G.H."/>
            <person name="Hirakawa Y."/>
            <person name="Hopkins J.F."/>
            <person name="Rensing S.A."/>
            <person name="Schmutz J."/>
            <person name="Symeonidi A."/>
            <person name="Elias M."/>
            <person name="Eveleigh R.J."/>
            <person name="Herman E.K."/>
            <person name="Klute M.J."/>
            <person name="Nakayama T."/>
            <person name="Obornik M."/>
            <person name="Reyes-Prieto A."/>
            <person name="Armbrust E.V."/>
            <person name="Aves S.J."/>
            <person name="Beiko R.G."/>
            <person name="Coutinho P."/>
            <person name="Dacks J.B."/>
            <person name="Durnford D.G."/>
            <person name="Fast N.M."/>
            <person name="Green B.R."/>
            <person name="Grisdale C."/>
            <person name="Hempe F."/>
            <person name="Henrissat B."/>
            <person name="Hoppner M.P."/>
            <person name="Ishida K.-I."/>
            <person name="Kim E."/>
            <person name="Koreny L."/>
            <person name="Kroth P.G."/>
            <person name="Liu Y."/>
            <person name="Malik S.-B."/>
            <person name="Maier U.G."/>
            <person name="McRose D."/>
            <person name="Mock T."/>
            <person name="Neilson J.A."/>
            <person name="Onodera N.T."/>
            <person name="Poole A.M."/>
            <person name="Pritham E.J."/>
            <person name="Richards T.A."/>
            <person name="Rocap G."/>
            <person name="Roy S.W."/>
            <person name="Sarai C."/>
            <person name="Schaack S."/>
            <person name="Shirato S."/>
            <person name="Slamovits C.H."/>
            <person name="Spencer D.F."/>
            <person name="Suzuki S."/>
            <person name="Worden A.Z."/>
            <person name="Zauner S."/>
            <person name="Barry K."/>
            <person name="Bell C."/>
            <person name="Bharti A.K."/>
            <person name="Crow J.A."/>
            <person name="Grimwood J."/>
            <person name="Kramer R."/>
            <person name="Lindquist E."/>
            <person name="Lucas S."/>
            <person name="Salamov A."/>
            <person name="McFadden G.I."/>
            <person name="Lane C.E."/>
            <person name="Keeling P.J."/>
            <person name="Gray M.W."/>
            <person name="Grigoriev I.V."/>
            <person name="Archibald J.M."/>
        </authorList>
    </citation>
    <scope>NUCLEOTIDE SEQUENCE</scope>
    <source>
        <strain evidence="4">CCMP2712</strain>
    </source>
</reference>
<keyword evidence="4" id="KW-1185">Reference proteome</keyword>
<accession>L1IHV7</accession>
<proteinExistence type="predicted"/>
<feature type="compositionally biased region" description="Basic and acidic residues" evidence="1">
    <location>
        <begin position="200"/>
        <end position="221"/>
    </location>
</feature>
<protein>
    <submittedName>
        <fullName evidence="2 3">Uncharacterized protein</fullName>
    </submittedName>
</protein>
<dbReference type="EMBL" id="JH993091">
    <property type="protein sequence ID" value="EKX35390.1"/>
    <property type="molecule type" value="Genomic_DNA"/>
</dbReference>
<organism evidence="2">
    <name type="scientific">Guillardia theta (strain CCMP2712)</name>
    <name type="common">Cryptophyte</name>
    <dbReference type="NCBI Taxonomy" id="905079"/>
    <lineage>
        <taxon>Eukaryota</taxon>
        <taxon>Cryptophyceae</taxon>
        <taxon>Pyrenomonadales</taxon>
        <taxon>Geminigeraceae</taxon>
        <taxon>Guillardia</taxon>
    </lineage>
</organism>
<dbReference type="Proteomes" id="UP000011087">
    <property type="component" value="Unassembled WGS sequence"/>
</dbReference>